<dbReference type="PROSITE" id="PS51417">
    <property type="entry name" value="ARF"/>
    <property type="match status" value="1"/>
</dbReference>
<keyword evidence="17" id="KW-0460">Magnesium</keyword>
<evidence type="ECO:0000256" key="2">
    <source>
        <dbReference type="ARBA" id="ARBA00004430"/>
    </source>
</evidence>
<evidence type="ECO:0000256" key="4">
    <source>
        <dbReference type="ARBA" id="ARBA00010290"/>
    </source>
</evidence>
<evidence type="ECO:0000256" key="12">
    <source>
        <dbReference type="ARBA" id="ARBA00023136"/>
    </source>
</evidence>
<dbReference type="CDD" id="cd04157">
    <property type="entry name" value="Arl6"/>
    <property type="match status" value="1"/>
</dbReference>
<evidence type="ECO:0000256" key="6">
    <source>
        <dbReference type="ARBA" id="ARBA00022475"/>
    </source>
</evidence>
<evidence type="ECO:0000256" key="1">
    <source>
        <dbReference type="ARBA" id="ARBA00004120"/>
    </source>
</evidence>
<dbReference type="GO" id="GO:0046872">
    <property type="term" value="F:metal ion binding"/>
    <property type="evidence" value="ECO:0007669"/>
    <property type="project" value="UniProtKB-KW"/>
</dbReference>
<evidence type="ECO:0000256" key="18">
    <source>
        <dbReference type="RuleBase" id="RU003925"/>
    </source>
</evidence>
<dbReference type="PRINTS" id="PR00328">
    <property type="entry name" value="SAR1GTPBP"/>
</dbReference>
<dbReference type="SMART" id="SM00178">
    <property type="entry name" value="SAR"/>
    <property type="match status" value="1"/>
</dbReference>
<proteinExistence type="inferred from homology"/>
<protein>
    <recommendedName>
        <fullName evidence="5">ADP-ribosylation factor-like protein 6</fullName>
    </recommendedName>
</protein>
<dbReference type="InterPro" id="IPR005225">
    <property type="entry name" value="Small_GTP-bd"/>
</dbReference>
<dbReference type="Pfam" id="PF00025">
    <property type="entry name" value="Arf"/>
    <property type="match status" value="1"/>
</dbReference>
<keyword evidence="13" id="KW-0206">Cytoskeleton</keyword>
<keyword evidence="7" id="KW-0963">Cytoplasm</keyword>
<accession>A0A914WEG3</accession>
<dbReference type="InterPro" id="IPR006689">
    <property type="entry name" value="Small_GTPase_ARF/SAR"/>
</dbReference>
<dbReference type="InterPro" id="IPR041839">
    <property type="entry name" value="Arl6"/>
</dbReference>
<dbReference type="InterPro" id="IPR027417">
    <property type="entry name" value="P-loop_NTPase"/>
</dbReference>
<dbReference type="InterPro" id="IPR024156">
    <property type="entry name" value="Small_GTPase_ARF"/>
</dbReference>
<keyword evidence="14" id="KW-0966">Cell projection</keyword>
<dbReference type="PROSITE" id="PS51419">
    <property type="entry name" value="RAB"/>
    <property type="match status" value="1"/>
</dbReference>
<dbReference type="FunFam" id="3.40.50.300:FF:000457">
    <property type="entry name" value="ADP-ribosylation factor-like protein 6"/>
    <property type="match status" value="1"/>
</dbReference>
<name>A0A914WEG3_9BILA</name>
<keyword evidence="11 16" id="KW-0342">GTP-binding</keyword>
<evidence type="ECO:0000256" key="16">
    <source>
        <dbReference type="PIRSR" id="PIRSR606689-1"/>
    </source>
</evidence>
<evidence type="ECO:0000256" key="3">
    <source>
        <dbReference type="ARBA" id="ARBA00004522"/>
    </source>
</evidence>
<organism evidence="19 20">
    <name type="scientific">Plectus sambesii</name>
    <dbReference type="NCBI Taxonomy" id="2011161"/>
    <lineage>
        <taxon>Eukaryota</taxon>
        <taxon>Metazoa</taxon>
        <taxon>Ecdysozoa</taxon>
        <taxon>Nematoda</taxon>
        <taxon>Chromadorea</taxon>
        <taxon>Plectida</taxon>
        <taxon>Plectina</taxon>
        <taxon>Plectoidea</taxon>
        <taxon>Plectidae</taxon>
        <taxon>Plectus</taxon>
    </lineage>
</organism>
<dbReference type="SMART" id="SM00175">
    <property type="entry name" value="RAB"/>
    <property type="match status" value="1"/>
</dbReference>
<dbReference type="AlphaFoldDB" id="A0A914WEG3"/>
<keyword evidence="10" id="KW-0970">Cilium biogenesis/degradation</keyword>
<feature type="binding site" evidence="16">
    <location>
        <position position="72"/>
    </location>
    <ligand>
        <name>GTP</name>
        <dbReference type="ChEBI" id="CHEBI:37565"/>
    </ligand>
</feature>
<evidence type="ECO:0000256" key="10">
    <source>
        <dbReference type="ARBA" id="ARBA00022794"/>
    </source>
</evidence>
<sequence>MGFLSQLSSWLGMKKREVQVLVLGLDNSGKSTILNQLKPPEAQTTEVVPTVGFNVEKFTTKTLTFSAFDMSGQGRYRNLWENYYREAHGLIFVVDSTDRLRMAVARDELWQLLDHKEVAARKMPLLLFANKMDEKGALSAVEVTQSLGIDLIRGRSWHIVASCAVTGEGLVEGTDWLSGKIKEYLESLRK</sequence>
<dbReference type="GO" id="GO:0060170">
    <property type="term" value="C:ciliary membrane"/>
    <property type="evidence" value="ECO:0007669"/>
    <property type="project" value="UniProtKB-SubCell"/>
</dbReference>
<keyword evidence="8" id="KW-0519">Myristate</keyword>
<evidence type="ECO:0000256" key="11">
    <source>
        <dbReference type="ARBA" id="ARBA00023134"/>
    </source>
</evidence>
<keyword evidence="12" id="KW-0472">Membrane</keyword>
<dbReference type="GO" id="GO:0005525">
    <property type="term" value="F:GTP binding"/>
    <property type="evidence" value="ECO:0007669"/>
    <property type="project" value="UniProtKB-KW"/>
</dbReference>
<dbReference type="SMART" id="SM00177">
    <property type="entry name" value="ARF"/>
    <property type="match status" value="1"/>
</dbReference>
<evidence type="ECO:0000256" key="14">
    <source>
        <dbReference type="ARBA" id="ARBA00023273"/>
    </source>
</evidence>
<evidence type="ECO:0000256" key="7">
    <source>
        <dbReference type="ARBA" id="ARBA00022490"/>
    </source>
</evidence>
<dbReference type="PANTHER" id="PTHR11711">
    <property type="entry name" value="ADP RIBOSYLATION FACTOR-RELATED"/>
    <property type="match status" value="1"/>
</dbReference>
<comment type="similarity">
    <text evidence="4 18">Belongs to the small GTPase superfamily. Arf family.</text>
</comment>
<dbReference type="SUPFAM" id="SSF52540">
    <property type="entry name" value="P-loop containing nucleoside triphosphate hydrolases"/>
    <property type="match status" value="1"/>
</dbReference>
<keyword evidence="6" id="KW-1003">Cell membrane</keyword>
<evidence type="ECO:0000256" key="17">
    <source>
        <dbReference type="PIRSR" id="PIRSR606689-2"/>
    </source>
</evidence>
<dbReference type="Gene3D" id="3.40.50.300">
    <property type="entry name" value="P-loop containing nucleotide triphosphate hydrolases"/>
    <property type="match status" value="1"/>
</dbReference>
<feature type="binding site" evidence="17">
    <location>
        <position position="50"/>
    </location>
    <ligand>
        <name>Mg(2+)</name>
        <dbReference type="ChEBI" id="CHEBI:18420"/>
    </ligand>
</feature>
<dbReference type="GO" id="GO:0005930">
    <property type="term" value="C:axoneme"/>
    <property type="evidence" value="ECO:0007669"/>
    <property type="project" value="UniProtKB-SubCell"/>
</dbReference>
<dbReference type="WBParaSite" id="PSAMB.scaffold3size181960.g428.t1">
    <property type="protein sequence ID" value="PSAMB.scaffold3size181960.g428.t1"/>
    <property type="gene ID" value="PSAMB.scaffold3size181960.g428"/>
</dbReference>
<keyword evidence="9 16" id="KW-0547">Nucleotide-binding</keyword>
<feature type="binding site" evidence="17">
    <location>
        <position position="31"/>
    </location>
    <ligand>
        <name>Mg(2+)</name>
        <dbReference type="ChEBI" id="CHEBI:18420"/>
    </ligand>
</feature>
<keyword evidence="17" id="KW-0479">Metal-binding</keyword>
<dbReference type="NCBIfam" id="TIGR00231">
    <property type="entry name" value="small_GTP"/>
    <property type="match status" value="1"/>
</dbReference>
<keyword evidence="15" id="KW-0449">Lipoprotein</keyword>
<comment type="subcellular location">
    <subcellularLocation>
        <location evidence="3">Cell projection</location>
        <location evidence="3">Cilium membrane</location>
        <topology evidence="3">Peripheral membrane protein</topology>
        <orientation evidence="3">Cytoplasmic side</orientation>
    </subcellularLocation>
    <subcellularLocation>
        <location evidence="2">Cytoplasm</location>
        <location evidence="2">Cytoskeleton</location>
        <location evidence="2">Cilium axoneme</location>
    </subcellularLocation>
    <subcellularLocation>
        <location evidence="1">Cytoplasm</location>
        <location evidence="1">Cytoskeleton</location>
        <location evidence="1">Cilium basal body</location>
    </subcellularLocation>
</comment>
<dbReference type="GO" id="GO:0003924">
    <property type="term" value="F:GTPase activity"/>
    <property type="evidence" value="ECO:0007669"/>
    <property type="project" value="InterPro"/>
</dbReference>
<evidence type="ECO:0000256" key="15">
    <source>
        <dbReference type="ARBA" id="ARBA00023288"/>
    </source>
</evidence>
<feature type="binding site" evidence="16">
    <location>
        <begin position="130"/>
        <end position="133"/>
    </location>
    <ligand>
        <name>GTP</name>
        <dbReference type="ChEBI" id="CHEBI:37565"/>
    </ligand>
</feature>
<keyword evidence="19" id="KW-1185">Reference proteome</keyword>
<evidence type="ECO:0000313" key="19">
    <source>
        <dbReference type="Proteomes" id="UP000887566"/>
    </source>
</evidence>
<dbReference type="GO" id="GO:0030030">
    <property type="term" value="P:cell projection organization"/>
    <property type="evidence" value="ECO:0007669"/>
    <property type="project" value="UniProtKB-KW"/>
</dbReference>
<evidence type="ECO:0000313" key="20">
    <source>
        <dbReference type="WBParaSite" id="PSAMB.scaffold3size181960.g428.t1"/>
    </source>
</evidence>
<dbReference type="Proteomes" id="UP000887566">
    <property type="component" value="Unplaced"/>
</dbReference>
<evidence type="ECO:0000256" key="9">
    <source>
        <dbReference type="ARBA" id="ARBA00022741"/>
    </source>
</evidence>
<feature type="binding site" evidence="16">
    <location>
        <begin position="24"/>
        <end position="31"/>
    </location>
    <ligand>
        <name>GTP</name>
        <dbReference type="ChEBI" id="CHEBI:37565"/>
    </ligand>
</feature>
<evidence type="ECO:0000256" key="8">
    <source>
        <dbReference type="ARBA" id="ARBA00022707"/>
    </source>
</evidence>
<evidence type="ECO:0000256" key="5">
    <source>
        <dbReference type="ARBA" id="ARBA00019766"/>
    </source>
</evidence>
<evidence type="ECO:0000256" key="13">
    <source>
        <dbReference type="ARBA" id="ARBA00023212"/>
    </source>
</evidence>
<reference evidence="20" key="1">
    <citation type="submission" date="2022-11" db="UniProtKB">
        <authorList>
            <consortium name="WormBaseParasite"/>
        </authorList>
    </citation>
    <scope>IDENTIFICATION</scope>
</reference>